<evidence type="ECO:0000313" key="1">
    <source>
        <dbReference type="EMBL" id="MFC7179630.1"/>
    </source>
</evidence>
<accession>A0ABW2FQS5</accession>
<comment type="caution">
    <text evidence="1">The sequence shown here is derived from an EMBL/GenBank/DDBJ whole genome shotgun (WGS) entry which is preliminary data.</text>
</comment>
<reference evidence="2" key="1">
    <citation type="journal article" date="2019" name="Int. J. Syst. Evol. Microbiol.">
        <title>The Global Catalogue of Microorganisms (GCM) 10K type strain sequencing project: providing services to taxonomists for standard genome sequencing and annotation.</title>
        <authorList>
            <consortium name="The Broad Institute Genomics Platform"/>
            <consortium name="The Broad Institute Genome Sequencing Center for Infectious Disease"/>
            <person name="Wu L."/>
            <person name="Ma J."/>
        </authorList>
    </citation>
    <scope>NUCLEOTIDE SEQUENCE [LARGE SCALE GENOMIC DNA]</scope>
    <source>
        <strain evidence="2">CGMCC 1.12859</strain>
    </source>
</reference>
<dbReference type="RefSeq" id="WP_345706443.1">
    <property type="nucleotide sequence ID" value="NZ_BAABKV010000001.1"/>
</dbReference>
<evidence type="ECO:0000313" key="2">
    <source>
        <dbReference type="Proteomes" id="UP001596435"/>
    </source>
</evidence>
<gene>
    <name evidence="1" type="ORF">ACFQMG_08640</name>
</gene>
<organism evidence="1 2">
    <name type="scientific">Kitasatospora paranensis</name>
    <dbReference type="NCBI Taxonomy" id="258053"/>
    <lineage>
        <taxon>Bacteria</taxon>
        <taxon>Bacillati</taxon>
        <taxon>Actinomycetota</taxon>
        <taxon>Actinomycetes</taxon>
        <taxon>Kitasatosporales</taxon>
        <taxon>Streptomycetaceae</taxon>
        <taxon>Kitasatospora</taxon>
    </lineage>
</organism>
<dbReference type="EMBL" id="JBHTAJ010000012">
    <property type="protein sequence ID" value="MFC7179630.1"/>
    <property type="molecule type" value="Genomic_DNA"/>
</dbReference>
<protein>
    <submittedName>
        <fullName evidence="1">Uncharacterized protein</fullName>
    </submittedName>
</protein>
<sequence length="83" mass="9052">MSDNPPAPGPDLAVQGDRKLVHLPASTPFDFERSLAFLATDKEMLRAAARVYGRAVGEDEFVGLAGRYGDLKGYWGHYLRVSG</sequence>
<dbReference type="Proteomes" id="UP001596435">
    <property type="component" value="Unassembled WGS sequence"/>
</dbReference>
<name>A0ABW2FQS5_9ACTN</name>
<keyword evidence="2" id="KW-1185">Reference proteome</keyword>
<proteinExistence type="predicted"/>